<dbReference type="EMBL" id="JACCEW010000004">
    <property type="protein sequence ID" value="NYT37805.1"/>
    <property type="molecule type" value="Genomic_DNA"/>
</dbReference>
<dbReference type="AlphaFoldDB" id="A0A853FAQ2"/>
<reference evidence="2 3" key="1">
    <citation type="submission" date="2020-07" db="EMBL/GenBank/DDBJ databases">
        <title>Taxonomic revisions and descriptions of new bacterial species based on genomic comparisons in the high-G+C-content subgroup of the family Alcaligenaceae.</title>
        <authorList>
            <person name="Szabo A."/>
            <person name="Felfoldi T."/>
        </authorList>
    </citation>
    <scope>NUCLEOTIDE SEQUENCE [LARGE SCALE GENOMIC DNA]</scope>
    <source>
        <strain evidence="2 3">DSM 25264</strain>
    </source>
</reference>
<evidence type="ECO:0000313" key="2">
    <source>
        <dbReference type="EMBL" id="NYT37805.1"/>
    </source>
</evidence>
<proteinExistence type="predicted"/>
<evidence type="ECO:0000256" key="1">
    <source>
        <dbReference type="SAM" id="SignalP"/>
    </source>
</evidence>
<evidence type="ECO:0000313" key="3">
    <source>
        <dbReference type="Proteomes" id="UP000580517"/>
    </source>
</evidence>
<protein>
    <submittedName>
        <fullName evidence="2">DUF4198 domain-containing protein</fullName>
    </submittedName>
</protein>
<dbReference type="Pfam" id="PF10670">
    <property type="entry name" value="DUF4198"/>
    <property type="match status" value="1"/>
</dbReference>
<dbReference type="RefSeq" id="WP_129969767.1">
    <property type="nucleotide sequence ID" value="NZ_JACCEW010000004.1"/>
</dbReference>
<dbReference type="InterPro" id="IPR019613">
    <property type="entry name" value="DUF4198"/>
</dbReference>
<accession>A0A853FAQ2</accession>
<organism evidence="2 3">
    <name type="scientific">Allopusillimonas soli</name>
    <dbReference type="NCBI Taxonomy" id="659016"/>
    <lineage>
        <taxon>Bacteria</taxon>
        <taxon>Pseudomonadati</taxon>
        <taxon>Pseudomonadota</taxon>
        <taxon>Betaproteobacteria</taxon>
        <taxon>Burkholderiales</taxon>
        <taxon>Alcaligenaceae</taxon>
        <taxon>Allopusillimonas</taxon>
    </lineage>
</organism>
<feature type="signal peptide" evidence="1">
    <location>
        <begin position="1"/>
        <end position="22"/>
    </location>
</feature>
<feature type="chain" id="PRO_5032875107" evidence="1">
    <location>
        <begin position="23"/>
        <end position="267"/>
    </location>
</feature>
<keyword evidence="3" id="KW-1185">Reference proteome</keyword>
<name>A0A853FAQ2_9BURK</name>
<dbReference type="OrthoDB" id="5943at2"/>
<sequence>MKPIHQCALAALLLCTSLAARAHDVWLLPSATVLSAENAWITVDAAAGNDKFYFNHRPLRLNGLTVTAADGSAIEPQNQNTGELRSTFDLKLTKPGTYRLAIASDAIAAAWEENGERKRWFGTPDEVADQVPAQADKLRVWQSVRRIEAFVTAGKPTEIKPVGKGLELLPITHPNDLYAGETATFQMLLDGKPASGVEIQVVPGASRYRDQLEAIKLTSDEQGKFSVQWPHAGMYWLDADAQDNKTASSRASERRLAYVATFEVLPQ</sequence>
<comment type="caution">
    <text evidence="2">The sequence shown here is derived from an EMBL/GenBank/DDBJ whole genome shotgun (WGS) entry which is preliminary data.</text>
</comment>
<keyword evidence="1" id="KW-0732">Signal</keyword>
<gene>
    <name evidence="2" type="ORF">H0A68_13045</name>
</gene>
<dbReference type="Proteomes" id="UP000580517">
    <property type="component" value="Unassembled WGS sequence"/>
</dbReference>